<sequence length="94" mass="10574">MLLRSETPCVNYCLSKCAGKFYHERRKTFAEETVQLTGMHAFLLSTLFANGGFSTFYTVGLSCDVSGFKVSLSYLTFKFPRKHMLVVTAIAMNI</sequence>
<organism evidence="1 2">
    <name type="scientific">Panicum hallii var. hallii</name>
    <dbReference type="NCBI Taxonomy" id="1504633"/>
    <lineage>
        <taxon>Eukaryota</taxon>
        <taxon>Viridiplantae</taxon>
        <taxon>Streptophyta</taxon>
        <taxon>Embryophyta</taxon>
        <taxon>Tracheophyta</taxon>
        <taxon>Spermatophyta</taxon>
        <taxon>Magnoliopsida</taxon>
        <taxon>Liliopsida</taxon>
        <taxon>Poales</taxon>
        <taxon>Poaceae</taxon>
        <taxon>PACMAD clade</taxon>
        <taxon>Panicoideae</taxon>
        <taxon>Panicodae</taxon>
        <taxon>Paniceae</taxon>
        <taxon>Panicinae</taxon>
        <taxon>Panicum</taxon>
        <taxon>Panicum sect. Panicum</taxon>
    </lineage>
</organism>
<keyword evidence="2" id="KW-1185">Reference proteome</keyword>
<dbReference type="Proteomes" id="UP000244336">
    <property type="component" value="Chromosome 3"/>
</dbReference>
<proteinExistence type="predicted"/>
<evidence type="ECO:0000313" key="1">
    <source>
        <dbReference type="EMBL" id="PUZ63844.1"/>
    </source>
</evidence>
<evidence type="ECO:0000313" key="2">
    <source>
        <dbReference type="Proteomes" id="UP000244336"/>
    </source>
</evidence>
<dbReference type="Gramene" id="PUZ63844">
    <property type="protein sequence ID" value="PUZ63844"/>
    <property type="gene ID" value="GQ55_3G099400"/>
</dbReference>
<accession>A0A2T7E7N6</accession>
<gene>
    <name evidence="1" type="ORF">GQ55_3G099400</name>
</gene>
<dbReference type="EMBL" id="CM009751">
    <property type="protein sequence ID" value="PUZ63844.1"/>
    <property type="molecule type" value="Genomic_DNA"/>
</dbReference>
<dbReference type="AlphaFoldDB" id="A0A2T7E7N6"/>
<name>A0A2T7E7N6_9POAL</name>
<reference evidence="1 2" key="1">
    <citation type="submission" date="2018-04" db="EMBL/GenBank/DDBJ databases">
        <title>WGS assembly of Panicum hallii var. hallii HAL2.</title>
        <authorList>
            <person name="Lovell J."/>
            <person name="Jenkins J."/>
            <person name="Lowry D."/>
            <person name="Mamidi S."/>
            <person name="Sreedasyam A."/>
            <person name="Weng X."/>
            <person name="Barry K."/>
            <person name="Bonette J."/>
            <person name="Campitelli B."/>
            <person name="Daum C."/>
            <person name="Gordon S."/>
            <person name="Gould B."/>
            <person name="Lipzen A."/>
            <person name="MacQueen A."/>
            <person name="Palacio-Mejia J."/>
            <person name="Plott C."/>
            <person name="Shakirov E."/>
            <person name="Shu S."/>
            <person name="Yoshinaga Y."/>
            <person name="Zane M."/>
            <person name="Rokhsar D."/>
            <person name="Grimwood J."/>
            <person name="Schmutz J."/>
            <person name="Juenger T."/>
        </authorList>
    </citation>
    <scope>NUCLEOTIDE SEQUENCE [LARGE SCALE GENOMIC DNA]</scope>
    <source>
        <strain evidence="2">cv. HAL2</strain>
    </source>
</reference>
<protein>
    <submittedName>
        <fullName evidence="1">Uncharacterized protein</fullName>
    </submittedName>
</protein>